<proteinExistence type="predicted"/>
<protein>
    <submittedName>
        <fullName evidence="4">Histidine kinase</fullName>
    </submittedName>
</protein>
<dbReference type="EMBL" id="CP048788">
    <property type="protein sequence ID" value="QJF51907.1"/>
    <property type="molecule type" value="Genomic_DNA"/>
</dbReference>
<keyword evidence="1" id="KW-0902">Two-component regulatory system</keyword>
<dbReference type="SUPFAM" id="SSF47226">
    <property type="entry name" value="Histidine-containing phosphotransfer domain, HPT domain"/>
    <property type="match status" value="1"/>
</dbReference>
<evidence type="ECO:0000259" key="3">
    <source>
        <dbReference type="PROSITE" id="PS50894"/>
    </source>
</evidence>
<keyword evidence="4" id="KW-0418">Kinase</keyword>
<evidence type="ECO:0000313" key="5">
    <source>
        <dbReference type="Proteomes" id="UP000503308"/>
    </source>
</evidence>
<dbReference type="InterPro" id="IPR036641">
    <property type="entry name" value="HPT_dom_sf"/>
</dbReference>
<sequence>MTESPVDEAVLRELEEATGADFVAELVATFLEEAPVMIADLSAAAGAGDGEAFRRAAHSLKSNASTFGATTLSDQARALELGGLPEDAGARDDAIIALKAEYDRSAEHLRDLTDG</sequence>
<dbReference type="AlphaFoldDB" id="A0A858SV73"/>
<evidence type="ECO:0000313" key="4">
    <source>
        <dbReference type="EMBL" id="QJF51907.1"/>
    </source>
</evidence>
<dbReference type="KEGG" id="rpon:G3256_12390"/>
<name>A0A858SV73_9RHOB</name>
<feature type="modified residue" description="Phosphohistidine" evidence="2">
    <location>
        <position position="58"/>
    </location>
</feature>
<dbReference type="Gene3D" id="1.20.120.160">
    <property type="entry name" value="HPT domain"/>
    <property type="match status" value="1"/>
</dbReference>
<dbReference type="InterPro" id="IPR008207">
    <property type="entry name" value="Sig_transdc_His_kin_Hpt_dom"/>
</dbReference>
<dbReference type="Pfam" id="PF01627">
    <property type="entry name" value="Hpt"/>
    <property type="match status" value="1"/>
</dbReference>
<dbReference type="GO" id="GO:0000160">
    <property type="term" value="P:phosphorelay signal transduction system"/>
    <property type="evidence" value="ECO:0007669"/>
    <property type="project" value="UniProtKB-KW"/>
</dbReference>
<dbReference type="GO" id="GO:0004672">
    <property type="term" value="F:protein kinase activity"/>
    <property type="evidence" value="ECO:0007669"/>
    <property type="project" value="UniProtKB-ARBA"/>
</dbReference>
<evidence type="ECO:0000256" key="1">
    <source>
        <dbReference type="ARBA" id="ARBA00023012"/>
    </source>
</evidence>
<accession>A0A858SV73</accession>
<dbReference type="SMART" id="SM00073">
    <property type="entry name" value="HPT"/>
    <property type="match status" value="1"/>
</dbReference>
<reference evidence="4 5" key="1">
    <citation type="submission" date="2020-02" db="EMBL/GenBank/DDBJ databases">
        <title>Genome sequence of Roseobacter ponti.</title>
        <authorList>
            <person name="Hollensteiner J."/>
            <person name="Schneider D."/>
            <person name="Poehlein A."/>
            <person name="Daniel R."/>
        </authorList>
    </citation>
    <scope>NUCLEOTIDE SEQUENCE [LARGE SCALE GENOMIC DNA]</scope>
    <source>
        <strain evidence="4 5">DSM 106830</strain>
    </source>
</reference>
<dbReference type="Proteomes" id="UP000503308">
    <property type="component" value="Chromosome"/>
</dbReference>
<dbReference type="PROSITE" id="PS50894">
    <property type="entry name" value="HPT"/>
    <property type="match status" value="1"/>
</dbReference>
<keyword evidence="4" id="KW-0808">Transferase</keyword>
<feature type="domain" description="HPt" evidence="3">
    <location>
        <begin position="19"/>
        <end position="112"/>
    </location>
</feature>
<keyword evidence="2" id="KW-0597">Phosphoprotein</keyword>
<dbReference type="RefSeq" id="WP_169641125.1">
    <property type="nucleotide sequence ID" value="NZ_CP048788.1"/>
</dbReference>
<dbReference type="CDD" id="cd00088">
    <property type="entry name" value="HPT"/>
    <property type="match status" value="1"/>
</dbReference>
<organism evidence="4 5">
    <name type="scientific">Roseobacter ponti</name>
    <dbReference type="NCBI Taxonomy" id="1891787"/>
    <lineage>
        <taxon>Bacteria</taxon>
        <taxon>Pseudomonadati</taxon>
        <taxon>Pseudomonadota</taxon>
        <taxon>Alphaproteobacteria</taxon>
        <taxon>Rhodobacterales</taxon>
        <taxon>Roseobacteraceae</taxon>
        <taxon>Roseobacter</taxon>
    </lineage>
</organism>
<keyword evidence="5" id="KW-1185">Reference proteome</keyword>
<gene>
    <name evidence="4" type="ORF">G3256_12390</name>
</gene>
<evidence type="ECO:0000256" key="2">
    <source>
        <dbReference type="PROSITE-ProRule" id="PRU00110"/>
    </source>
</evidence>